<evidence type="ECO:0000313" key="2">
    <source>
        <dbReference type="EMBL" id="GMN67984.1"/>
    </source>
</evidence>
<keyword evidence="4" id="KW-1185">Reference proteome</keyword>
<dbReference type="Gramene" id="FCD_00030000-RA">
    <property type="protein sequence ID" value="FCD_00030000-RA:cds"/>
    <property type="gene ID" value="FCD_00030000"/>
</dbReference>
<dbReference type="EMBL" id="BTGU01000532">
    <property type="protein sequence ID" value="GMN67995.1"/>
    <property type="molecule type" value="Genomic_DNA"/>
</dbReference>
<proteinExistence type="predicted"/>
<organism evidence="3 4">
    <name type="scientific">Ficus carica</name>
    <name type="common">Common fig</name>
    <dbReference type="NCBI Taxonomy" id="3494"/>
    <lineage>
        <taxon>Eukaryota</taxon>
        <taxon>Viridiplantae</taxon>
        <taxon>Streptophyta</taxon>
        <taxon>Embryophyta</taxon>
        <taxon>Tracheophyta</taxon>
        <taxon>Spermatophyta</taxon>
        <taxon>Magnoliopsida</taxon>
        <taxon>eudicotyledons</taxon>
        <taxon>Gunneridae</taxon>
        <taxon>Pentapetalae</taxon>
        <taxon>rosids</taxon>
        <taxon>fabids</taxon>
        <taxon>Rosales</taxon>
        <taxon>Moraceae</taxon>
        <taxon>Ficeae</taxon>
        <taxon>Ficus</taxon>
    </lineage>
</organism>
<dbReference type="Proteomes" id="UP001187192">
    <property type="component" value="Unassembled WGS sequence"/>
</dbReference>
<dbReference type="AlphaFoldDB" id="A0AA88E5K6"/>
<comment type="caution">
    <text evidence="3">The sequence shown here is derived from an EMBL/GenBank/DDBJ whole genome shotgun (WGS) entry which is preliminary data.</text>
</comment>
<evidence type="ECO:0000313" key="4">
    <source>
        <dbReference type="Proteomes" id="UP001187192"/>
    </source>
</evidence>
<evidence type="ECO:0000256" key="1">
    <source>
        <dbReference type="SAM" id="MobiDB-lite"/>
    </source>
</evidence>
<gene>
    <name evidence="2" type="ORF">TIFTF001_037048</name>
    <name evidence="3" type="ORF">TIFTF001_037053</name>
</gene>
<accession>A0AA88E5K6</accession>
<reference evidence="3" key="1">
    <citation type="submission" date="2023-07" db="EMBL/GenBank/DDBJ databases">
        <title>draft genome sequence of fig (Ficus carica).</title>
        <authorList>
            <person name="Takahashi T."/>
            <person name="Nishimura K."/>
        </authorList>
    </citation>
    <scope>NUCLEOTIDE SEQUENCE</scope>
</reference>
<name>A0AA88E5K6_FICCA</name>
<feature type="region of interest" description="Disordered" evidence="1">
    <location>
        <begin position="1"/>
        <end position="25"/>
    </location>
</feature>
<sequence>MKPDLPSRPSANPTPHRRKPPRTTAPYRHFARSQAASVLQPDLQCRT</sequence>
<evidence type="ECO:0000313" key="3">
    <source>
        <dbReference type="EMBL" id="GMN67995.1"/>
    </source>
</evidence>
<protein>
    <submittedName>
        <fullName evidence="3">Uncharacterized protein</fullName>
    </submittedName>
</protein>
<dbReference type="EMBL" id="BTGU01000531">
    <property type="protein sequence ID" value="GMN67984.1"/>
    <property type="molecule type" value="Genomic_DNA"/>
</dbReference>